<evidence type="ECO:0000256" key="5">
    <source>
        <dbReference type="ARBA" id="ARBA00022801"/>
    </source>
</evidence>
<dbReference type="InterPro" id="IPR023367">
    <property type="entry name" value="Peptidase_M42_dom2"/>
</dbReference>
<accession>A0A5M6D3Y1</accession>
<dbReference type="SUPFAM" id="SSF53187">
    <property type="entry name" value="Zn-dependent exopeptidases"/>
    <property type="match status" value="1"/>
</dbReference>
<protein>
    <submittedName>
        <fullName evidence="9">M42 family metallopeptidase</fullName>
    </submittedName>
</protein>
<evidence type="ECO:0000256" key="8">
    <source>
        <dbReference type="PIRSR" id="PIRSR001123-2"/>
    </source>
</evidence>
<feature type="binding site" evidence="8">
    <location>
        <position position="177"/>
    </location>
    <ligand>
        <name>Zn(2+)</name>
        <dbReference type="ChEBI" id="CHEBI:29105"/>
        <label>1</label>
    </ligand>
</feature>
<comment type="similarity">
    <text evidence="1 6">Belongs to the peptidase M42 family.</text>
</comment>
<evidence type="ECO:0000256" key="1">
    <source>
        <dbReference type="ARBA" id="ARBA00006272"/>
    </source>
</evidence>
<dbReference type="PANTHER" id="PTHR32481">
    <property type="entry name" value="AMINOPEPTIDASE"/>
    <property type="match status" value="1"/>
</dbReference>
<proteinExistence type="inferred from homology"/>
<feature type="binding site" evidence="8">
    <location>
        <position position="240"/>
    </location>
    <ligand>
        <name>Zn(2+)</name>
        <dbReference type="ChEBI" id="CHEBI:29105"/>
        <label>1</label>
    </ligand>
</feature>
<evidence type="ECO:0000256" key="7">
    <source>
        <dbReference type="PIRSR" id="PIRSR001123-1"/>
    </source>
</evidence>
<feature type="binding site" evidence="8">
    <location>
        <position position="218"/>
    </location>
    <ligand>
        <name>Zn(2+)</name>
        <dbReference type="ChEBI" id="CHEBI:29105"/>
        <label>2</label>
    </ligand>
</feature>
<evidence type="ECO:0000256" key="4">
    <source>
        <dbReference type="ARBA" id="ARBA00022723"/>
    </source>
</evidence>
<feature type="binding site" evidence="8">
    <location>
        <position position="177"/>
    </location>
    <ligand>
        <name>Zn(2+)</name>
        <dbReference type="ChEBI" id="CHEBI:29105"/>
        <label>2</label>
    </ligand>
</feature>
<dbReference type="InterPro" id="IPR051464">
    <property type="entry name" value="Peptidase_M42_aminopept"/>
</dbReference>
<feature type="binding site" evidence="8">
    <location>
        <position position="65"/>
    </location>
    <ligand>
        <name>Zn(2+)</name>
        <dbReference type="ChEBI" id="CHEBI:29105"/>
        <label>1</label>
    </ligand>
</feature>
<gene>
    <name evidence="9" type="ORF">FYK55_20730</name>
</gene>
<dbReference type="Pfam" id="PF05343">
    <property type="entry name" value="Peptidase_M42"/>
    <property type="match status" value="1"/>
</dbReference>
<dbReference type="Gene3D" id="3.40.630.10">
    <property type="entry name" value="Zn peptidases"/>
    <property type="match status" value="1"/>
</dbReference>
<evidence type="ECO:0000256" key="3">
    <source>
        <dbReference type="ARBA" id="ARBA00022670"/>
    </source>
</evidence>
<keyword evidence="3" id="KW-0645">Protease</keyword>
<dbReference type="CDD" id="cd05656">
    <property type="entry name" value="M42_Frv"/>
    <property type="match status" value="1"/>
</dbReference>
<keyword evidence="4 8" id="KW-0479">Metal-binding</keyword>
<dbReference type="InterPro" id="IPR008007">
    <property type="entry name" value="Peptidase_M42"/>
</dbReference>
<dbReference type="GO" id="GO:0006508">
    <property type="term" value="P:proteolysis"/>
    <property type="evidence" value="ECO:0007669"/>
    <property type="project" value="UniProtKB-KW"/>
</dbReference>
<dbReference type="GO" id="GO:0004177">
    <property type="term" value="F:aminopeptidase activity"/>
    <property type="evidence" value="ECO:0007669"/>
    <property type="project" value="UniProtKB-UniRule"/>
</dbReference>
<comment type="cofactor">
    <cofactor evidence="8">
        <name>a divalent metal cation</name>
        <dbReference type="ChEBI" id="CHEBI:60240"/>
    </cofactor>
    <text evidence="8">Binds 2 divalent metal cations per subunit.</text>
</comment>
<evidence type="ECO:0000313" key="10">
    <source>
        <dbReference type="Proteomes" id="UP000324479"/>
    </source>
</evidence>
<dbReference type="Gene3D" id="2.40.30.40">
    <property type="entry name" value="Peptidase M42, domain 2"/>
    <property type="match status" value="1"/>
</dbReference>
<dbReference type="RefSeq" id="WP_150078408.1">
    <property type="nucleotide sequence ID" value="NZ_VWOX01000013.1"/>
</dbReference>
<evidence type="ECO:0000256" key="6">
    <source>
        <dbReference type="PIRNR" id="PIRNR001123"/>
    </source>
</evidence>
<organism evidence="9 10">
    <name type="scientific">Roseiconus nitratireducens</name>
    <dbReference type="NCBI Taxonomy" id="2605748"/>
    <lineage>
        <taxon>Bacteria</taxon>
        <taxon>Pseudomonadati</taxon>
        <taxon>Planctomycetota</taxon>
        <taxon>Planctomycetia</taxon>
        <taxon>Pirellulales</taxon>
        <taxon>Pirellulaceae</taxon>
        <taxon>Roseiconus</taxon>
    </lineage>
</organism>
<dbReference type="EMBL" id="VWOX01000013">
    <property type="protein sequence ID" value="KAA5540439.1"/>
    <property type="molecule type" value="Genomic_DNA"/>
</dbReference>
<dbReference type="GO" id="GO:0046872">
    <property type="term" value="F:metal ion binding"/>
    <property type="evidence" value="ECO:0007669"/>
    <property type="project" value="UniProtKB-UniRule"/>
</dbReference>
<dbReference type="PANTHER" id="PTHR32481:SF20">
    <property type="entry name" value="AMINOPEPTIDASE YSDC"/>
    <property type="match status" value="1"/>
</dbReference>
<feature type="active site" description="Proton acceptor" evidence="7">
    <location>
        <position position="217"/>
    </location>
</feature>
<dbReference type="AlphaFoldDB" id="A0A5M6D3Y1"/>
<keyword evidence="2" id="KW-0031">Aminopeptidase</keyword>
<keyword evidence="5" id="KW-0378">Hydrolase</keyword>
<feature type="binding site" evidence="8">
    <location>
        <position position="327"/>
    </location>
    <ligand>
        <name>Zn(2+)</name>
        <dbReference type="ChEBI" id="CHEBI:29105"/>
        <label>2</label>
    </ligand>
</feature>
<sequence length="363" mass="38643">MHDSARRFFEQAIATPSPSGYEEPIQRLVRDYITGHADVVRVDVHGNLIAESGPQDGPRLLYAGHCDQIGMLVSYIDELGYVYAQTIGGWDPQQLVGQAMSIWTAGGEVPAVISRKPIHLLTQKERGEVVQLEELWLDIGAASADQAAAAIRIGDPVTLDLRLRPLMNHIVSGPGMDNKSGMWTVIEALRRATDRSSGGEGDGGLHCHLHSVSTVQEEIGLRGAKTAAGGINPDVAIAVDVTHASDCPTIDKNRQGDIKLGGGPVIFRGPNINPKVAARLIELAEANSIPYQLAAIGRATPNDANVLQLHGGGVATGLIAIPNRYMHSAVEAISLDDIDHVAELLAEFALALRGDDDFIPSAP</sequence>
<keyword evidence="10" id="KW-1185">Reference proteome</keyword>
<dbReference type="Proteomes" id="UP000324479">
    <property type="component" value="Unassembled WGS sequence"/>
</dbReference>
<name>A0A5M6D3Y1_9BACT</name>
<evidence type="ECO:0000313" key="9">
    <source>
        <dbReference type="EMBL" id="KAA5540439.1"/>
    </source>
</evidence>
<comment type="caution">
    <text evidence="9">The sequence shown here is derived from an EMBL/GenBank/DDBJ whole genome shotgun (WGS) entry which is preliminary data.</text>
</comment>
<evidence type="ECO:0000256" key="2">
    <source>
        <dbReference type="ARBA" id="ARBA00022438"/>
    </source>
</evidence>
<dbReference type="SUPFAM" id="SSF101821">
    <property type="entry name" value="Aminopeptidase/glucanase lid domain"/>
    <property type="match status" value="1"/>
</dbReference>
<reference evidence="9 10" key="1">
    <citation type="submission" date="2019-08" db="EMBL/GenBank/DDBJ databases">
        <authorList>
            <person name="Dhanesh K."/>
            <person name="Kumar G."/>
            <person name="Sasikala C."/>
            <person name="Venkata Ramana C."/>
        </authorList>
    </citation>
    <scope>NUCLEOTIDE SEQUENCE [LARGE SCALE GENOMIC DNA]</scope>
    <source>
        <strain evidence="9 10">JC645</strain>
    </source>
</reference>
<dbReference type="PIRSF" id="PIRSF001123">
    <property type="entry name" value="PepA_GA"/>
    <property type="match status" value="1"/>
</dbReference>